<dbReference type="InterPro" id="IPR053746">
    <property type="entry name" value="Viral_HT_Connector_Assembly"/>
</dbReference>
<dbReference type="AlphaFoldDB" id="A0A645IFT3"/>
<dbReference type="Pfam" id="PF05135">
    <property type="entry name" value="Phage_connect_1"/>
    <property type="match status" value="1"/>
</dbReference>
<evidence type="ECO:0000313" key="1">
    <source>
        <dbReference type="EMBL" id="MPN50147.1"/>
    </source>
</evidence>
<protein>
    <recommendedName>
        <fullName evidence="2">Phage gp6-like head-tail connector protein</fullName>
    </recommendedName>
</protein>
<name>A0A645IFT3_9ZZZZ</name>
<evidence type="ECO:0008006" key="2">
    <source>
        <dbReference type="Google" id="ProtNLM"/>
    </source>
</evidence>
<reference evidence="1" key="1">
    <citation type="submission" date="2019-08" db="EMBL/GenBank/DDBJ databases">
        <authorList>
            <person name="Kucharzyk K."/>
            <person name="Murdoch R.W."/>
            <person name="Higgins S."/>
            <person name="Loffler F."/>
        </authorList>
    </citation>
    <scope>NUCLEOTIDE SEQUENCE</scope>
</reference>
<accession>A0A645IFT3</accession>
<comment type="caution">
    <text evidence="1">The sequence shown here is derived from an EMBL/GenBank/DDBJ whole genome shotgun (WGS) entry which is preliminary data.</text>
</comment>
<dbReference type="InterPro" id="IPR021146">
    <property type="entry name" value="Phage_gp6-like_head-tail"/>
</dbReference>
<organism evidence="1">
    <name type="scientific">bioreactor metagenome</name>
    <dbReference type="NCBI Taxonomy" id="1076179"/>
    <lineage>
        <taxon>unclassified sequences</taxon>
        <taxon>metagenomes</taxon>
        <taxon>ecological metagenomes</taxon>
    </lineage>
</organism>
<sequence>MLDLTKELLGISIDDTSKDSVLNFHVENAQLAIKTYCNIDQIPESLNNTTVKLAIFYYKNDSQVGVIQSTQGSRSKTLVDGIPQSIKDLLPLPRIKVMG</sequence>
<gene>
    <name evidence="1" type="ORF">SDC9_197773</name>
</gene>
<dbReference type="Gene3D" id="1.10.246.150">
    <property type="match status" value="1"/>
</dbReference>
<dbReference type="EMBL" id="VSSQ01114039">
    <property type="protein sequence ID" value="MPN50147.1"/>
    <property type="molecule type" value="Genomic_DNA"/>
</dbReference>
<proteinExistence type="predicted"/>